<evidence type="ECO:0000313" key="3">
    <source>
        <dbReference type="EMBL" id="TXL68310.1"/>
    </source>
</evidence>
<keyword evidence="3" id="KW-0413">Isomerase</keyword>
<dbReference type="Pfam" id="PF00378">
    <property type="entry name" value="ECH_1"/>
    <property type="match status" value="1"/>
</dbReference>
<dbReference type="InterPro" id="IPR029045">
    <property type="entry name" value="ClpP/crotonase-like_dom_sf"/>
</dbReference>
<dbReference type="Gene3D" id="1.10.12.10">
    <property type="entry name" value="Lyase 2-enoyl-coa Hydratase, Chain A, domain 2"/>
    <property type="match status" value="1"/>
</dbReference>
<reference evidence="3 4" key="1">
    <citation type="submission" date="2019-06" db="EMBL/GenBank/DDBJ databases">
        <title>Quisquiliibacterium sp. nov., isolated from a maize field.</title>
        <authorList>
            <person name="Lin S.-Y."/>
            <person name="Tsai C.-F."/>
            <person name="Young C.-C."/>
        </authorList>
    </citation>
    <scope>NUCLEOTIDE SEQUENCE [LARGE SCALE GENOMIC DNA]</scope>
    <source>
        <strain evidence="3 4">CC-CFT501</strain>
    </source>
</reference>
<keyword evidence="4" id="KW-1185">Reference proteome</keyword>
<evidence type="ECO:0000256" key="1">
    <source>
        <dbReference type="ARBA" id="ARBA00005254"/>
    </source>
</evidence>
<sequence>MNAPQTAREFAIDPIPEGAIFRIERPAKLNALTRPVLLGLAACLDELEARGARLLVVTGAGERAFCAGTDLGELQTLDPDARIAKSTMARELLVRLSRSRLVSVAAVNGLAFGGGLELAMACTLRIAAAHASFSLPEVKLGLLPAYAGTQFLPALVGKARALEIMMTGRTIAADEALSIGLVHRLAEHGSSLPDQAVGFGREVVRWPAGALAWIRRCVDAAGEQVAHAGLSVEDAAVRATFDSADAREGVAAFLEKRQPRFGQG</sequence>
<evidence type="ECO:0000313" key="4">
    <source>
        <dbReference type="Proteomes" id="UP000321548"/>
    </source>
</evidence>
<accession>A0A5C8P465</accession>
<comment type="similarity">
    <text evidence="1">Belongs to the enoyl-CoA hydratase/isomerase family.</text>
</comment>
<organism evidence="3 4">
    <name type="scientific">Zeimonas arvi</name>
    <dbReference type="NCBI Taxonomy" id="2498847"/>
    <lineage>
        <taxon>Bacteria</taxon>
        <taxon>Pseudomonadati</taxon>
        <taxon>Pseudomonadota</taxon>
        <taxon>Betaproteobacteria</taxon>
        <taxon>Burkholderiales</taxon>
        <taxon>Burkholderiaceae</taxon>
        <taxon>Zeimonas</taxon>
    </lineage>
</organism>
<dbReference type="CDD" id="cd06558">
    <property type="entry name" value="crotonase-like"/>
    <property type="match status" value="1"/>
</dbReference>
<protein>
    <submittedName>
        <fullName evidence="3">Enoyl-CoA hydratase/isomerase family protein</fullName>
    </submittedName>
</protein>
<dbReference type="PANTHER" id="PTHR11941">
    <property type="entry name" value="ENOYL-COA HYDRATASE-RELATED"/>
    <property type="match status" value="1"/>
</dbReference>
<dbReference type="AlphaFoldDB" id="A0A5C8P465"/>
<evidence type="ECO:0000256" key="2">
    <source>
        <dbReference type="ARBA" id="ARBA00023239"/>
    </source>
</evidence>
<dbReference type="SUPFAM" id="SSF52096">
    <property type="entry name" value="ClpP/crotonase"/>
    <property type="match status" value="1"/>
</dbReference>
<dbReference type="GO" id="GO:0006635">
    <property type="term" value="P:fatty acid beta-oxidation"/>
    <property type="evidence" value="ECO:0007669"/>
    <property type="project" value="TreeGrafter"/>
</dbReference>
<comment type="caution">
    <text evidence="3">The sequence shown here is derived from an EMBL/GenBank/DDBJ whole genome shotgun (WGS) entry which is preliminary data.</text>
</comment>
<dbReference type="GO" id="GO:0016829">
    <property type="term" value="F:lyase activity"/>
    <property type="evidence" value="ECO:0007669"/>
    <property type="project" value="UniProtKB-KW"/>
</dbReference>
<dbReference type="InterPro" id="IPR014748">
    <property type="entry name" value="Enoyl-CoA_hydra_C"/>
</dbReference>
<name>A0A5C8P465_9BURK</name>
<dbReference type="InterPro" id="IPR001753">
    <property type="entry name" value="Enoyl-CoA_hydra/iso"/>
</dbReference>
<dbReference type="OrthoDB" id="9775794at2"/>
<dbReference type="PANTHER" id="PTHR11941:SF54">
    <property type="entry name" value="ENOYL-COA HYDRATASE, MITOCHONDRIAL"/>
    <property type="match status" value="1"/>
</dbReference>
<keyword evidence="2" id="KW-0456">Lyase</keyword>
<dbReference type="GO" id="GO:0016853">
    <property type="term" value="F:isomerase activity"/>
    <property type="evidence" value="ECO:0007669"/>
    <property type="project" value="UniProtKB-KW"/>
</dbReference>
<dbReference type="Gene3D" id="3.90.226.10">
    <property type="entry name" value="2-enoyl-CoA Hydratase, Chain A, domain 1"/>
    <property type="match status" value="1"/>
</dbReference>
<proteinExistence type="inferred from homology"/>
<gene>
    <name evidence="3" type="ORF">FHP08_01060</name>
</gene>
<dbReference type="RefSeq" id="WP_147702451.1">
    <property type="nucleotide sequence ID" value="NZ_VDUY01000001.1"/>
</dbReference>
<dbReference type="Proteomes" id="UP000321548">
    <property type="component" value="Unassembled WGS sequence"/>
</dbReference>
<dbReference type="EMBL" id="VDUY01000001">
    <property type="protein sequence ID" value="TXL68310.1"/>
    <property type="molecule type" value="Genomic_DNA"/>
</dbReference>